<dbReference type="OrthoDB" id="2424649at2759"/>
<protein>
    <submittedName>
        <fullName evidence="1">1237_t:CDS:1</fullName>
    </submittedName>
</protein>
<sequence>MDDDEIIMAEDEEEEKKISYIDSQLNYYIDKLDPKNKFNNIVKPNSTDGDKWTSYLNNVKLYSDEMKHKAEWIYVSALFDQTNFVFQHAIKNKNDLDEKAQKKYIKQALESSISAKSTTQKGRYKQVYDHMIDLVGRFESHKIPIDVWLPLLSQICISFRFLHDSNFKRKKSYKLYDNFISAFISNCLELISNKEVE</sequence>
<organism evidence="1 2">
    <name type="scientific">Racocetra fulgida</name>
    <dbReference type="NCBI Taxonomy" id="60492"/>
    <lineage>
        <taxon>Eukaryota</taxon>
        <taxon>Fungi</taxon>
        <taxon>Fungi incertae sedis</taxon>
        <taxon>Mucoromycota</taxon>
        <taxon>Glomeromycotina</taxon>
        <taxon>Glomeromycetes</taxon>
        <taxon>Diversisporales</taxon>
        <taxon>Gigasporaceae</taxon>
        <taxon>Racocetra</taxon>
    </lineage>
</organism>
<reference evidence="1" key="1">
    <citation type="submission" date="2021-06" db="EMBL/GenBank/DDBJ databases">
        <authorList>
            <person name="Kallberg Y."/>
            <person name="Tangrot J."/>
            <person name="Rosling A."/>
        </authorList>
    </citation>
    <scope>NUCLEOTIDE SEQUENCE</scope>
    <source>
        <strain evidence="1">IN212</strain>
    </source>
</reference>
<dbReference type="EMBL" id="CAJVPZ010005118">
    <property type="protein sequence ID" value="CAG8556731.1"/>
    <property type="molecule type" value="Genomic_DNA"/>
</dbReference>
<dbReference type="Proteomes" id="UP000789396">
    <property type="component" value="Unassembled WGS sequence"/>
</dbReference>
<comment type="caution">
    <text evidence="1">The sequence shown here is derived from an EMBL/GenBank/DDBJ whole genome shotgun (WGS) entry which is preliminary data.</text>
</comment>
<proteinExistence type="predicted"/>
<accession>A0A9N9FRI7</accession>
<evidence type="ECO:0000313" key="1">
    <source>
        <dbReference type="EMBL" id="CAG8556731.1"/>
    </source>
</evidence>
<name>A0A9N9FRI7_9GLOM</name>
<evidence type="ECO:0000313" key="2">
    <source>
        <dbReference type="Proteomes" id="UP000789396"/>
    </source>
</evidence>
<dbReference type="AlphaFoldDB" id="A0A9N9FRI7"/>
<keyword evidence="2" id="KW-1185">Reference proteome</keyword>
<gene>
    <name evidence="1" type="ORF">RFULGI_LOCUS4883</name>
</gene>